<dbReference type="GeneID" id="75065195"/>
<evidence type="ECO:0000313" key="5">
    <source>
        <dbReference type="EMBL" id="VDB97359.1"/>
    </source>
</evidence>
<reference evidence="4 6" key="1">
    <citation type="journal article" date="2016" name="BMC Genomics">
        <title>Consensus pan-genome assembly of the specialised wine bacterium Oenococcus oeni.</title>
        <authorList>
            <person name="Sternes P.R."/>
            <person name="Borneman A.R."/>
        </authorList>
    </citation>
    <scope>NUCLEOTIDE SEQUENCE [LARGE SCALE GENOMIC DNA]</scope>
    <source>
        <strain evidence="4 6">AWRIB661</strain>
    </source>
</reference>
<dbReference type="InterPro" id="IPR050611">
    <property type="entry name" value="ABCF"/>
</dbReference>
<dbReference type="Pfam" id="PF00004">
    <property type="entry name" value="AAA"/>
    <property type="match status" value="1"/>
</dbReference>
<proteinExistence type="predicted"/>
<dbReference type="Proteomes" id="UP000181728">
    <property type="component" value="Unassembled WGS sequence"/>
</dbReference>
<reference evidence="5 7" key="2">
    <citation type="submission" date="2018-08" db="EMBL/GenBank/DDBJ databases">
        <authorList>
            <person name="Lorentzen P. G. S. M."/>
        </authorList>
    </citation>
    <scope>NUCLEOTIDE SEQUENCE [LARGE SCALE GENOMIC DNA]</scope>
    <source>
        <strain evidence="5 7">CRBO_1381</strain>
    </source>
</reference>
<protein>
    <submittedName>
        <fullName evidence="3">ATP-binding cassette domain-containing protein</fullName>
    </submittedName>
    <submittedName>
        <fullName evidence="5">ATPase components of ABC transporters with duplicated ATPase domains</fullName>
    </submittedName>
</protein>
<organism evidence="4 6">
    <name type="scientific">Oenococcus oeni</name>
    <name type="common">Leuconostoc oenos</name>
    <dbReference type="NCBI Taxonomy" id="1247"/>
    <lineage>
        <taxon>Bacteria</taxon>
        <taxon>Bacillati</taxon>
        <taxon>Bacillota</taxon>
        <taxon>Bacilli</taxon>
        <taxon>Lactobacillales</taxon>
        <taxon>Lactobacillaceae</taxon>
        <taxon>Oenococcus</taxon>
    </lineage>
</organism>
<dbReference type="Proteomes" id="UP000294726">
    <property type="component" value="Chromosome"/>
</dbReference>
<sequence length="133" mass="14777">MFRIQVDNLKFKLPNAADPLFVISHLVVKPGEKLAIIGPNETGKTSFLKALISKTESSQIKIHRTIAYVAQGEGFTSESGGEKVKCELNEAFDQHPDILLLDEPTANLDQENQNWLINQITHSRASILIVSHD</sequence>
<dbReference type="SUPFAM" id="SSF52540">
    <property type="entry name" value="P-loop containing nucleoside triphosphate hydrolases"/>
    <property type="match status" value="1"/>
</dbReference>
<dbReference type="EMBL" id="WERV01000003">
    <property type="protein sequence ID" value="MDV7715172.1"/>
    <property type="molecule type" value="Genomic_DNA"/>
</dbReference>
<evidence type="ECO:0000313" key="6">
    <source>
        <dbReference type="Proteomes" id="UP000181728"/>
    </source>
</evidence>
<keyword evidence="1" id="KW-0677">Repeat</keyword>
<evidence type="ECO:0000313" key="7">
    <source>
        <dbReference type="Proteomes" id="UP000294726"/>
    </source>
</evidence>
<dbReference type="Gene3D" id="3.40.50.300">
    <property type="entry name" value="P-loop containing nucleotide triphosphate hydrolases"/>
    <property type="match status" value="2"/>
</dbReference>
<feature type="domain" description="ATPase AAA-type core" evidence="2">
    <location>
        <begin position="36"/>
        <end position="111"/>
    </location>
</feature>
<evidence type="ECO:0000313" key="4">
    <source>
        <dbReference type="EMBL" id="OIM21967.1"/>
    </source>
</evidence>
<dbReference type="GO" id="GO:0016887">
    <property type="term" value="F:ATP hydrolysis activity"/>
    <property type="evidence" value="ECO:0007669"/>
    <property type="project" value="InterPro"/>
</dbReference>
<dbReference type="EMBL" id="LR031358">
    <property type="protein sequence ID" value="VDB97359.1"/>
    <property type="molecule type" value="Genomic_DNA"/>
</dbReference>
<evidence type="ECO:0000256" key="1">
    <source>
        <dbReference type="ARBA" id="ARBA00022737"/>
    </source>
</evidence>
<name>A0A6H3GUL5_OENOE</name>
<dbReference type="PANTHER" id="PTHR19211:SF100">
    <property type="entry name" value="RIBOSOME PROTECTION PROTEIN VMLR"/>
    <property type="match status" value="1"/>
</dbReference>
<evidence type="ECO:0000313" key="3">
    <source>
        <dbReference type="EMBL" id="MDV7715172.1"/>
    </source>
</evidence>
<dbReference type="GO" id="GO:0005524">
    <property type="term" value="F:ATP binding"/>
    <property type="evidence" value="ECO:0007669"/>
    <property type="project" value="UniProtKB-KW"/>
</dbReference>
<keyword evidence="3" id="KW-0547">Nucleotide-binding</keyword>
<accession>A0A6H3GUL5</accession>
<dbReference type="EMBL" id="MLOK01000019">
    <property type="protein sequence ID" value="OIM21967.1"/>
    <property type="molecule type" value="Genomic_DNA"/>
</dbReference>
<dbReference type="Proteomes" id="UP001281024">
    <property type="component" value="Unassembled WGS sequence"/>
</dbReference>
<dbReference type="RefSeq" id="WP_002818203.1">
    <property type="nucleotide sequence ID" value="NZ_CP027431.1"/>
</dbReference>
<keyword evidence="3" id="KW-0067">ATP-binding</keyword>
<dbReference type="AlphaFoldDB" id="A0A6H3GUL5"/>
<gene>
    <name evidence="4" type="ORF">ATX59_01850</name>
    <name evidence="3" type="ORF">GA838_05275</name>
    <name evidence="5" type="ORF">OENI_0363</name>
</gene>
<dbReference type="InterPro" id="IPR027417">
    <property type="entry name" value="P-loop_NTPase"/>
</dbReference>
<evidence type="ECO:0000259" key="2">
    <source>
        <dbReference type="Pfam" id="PF00004"/>
    </source>
</evidence>
<dbReference type="PANTHER" id="PTHR19211">
    <property type="entry name" value="ATP-BINDING TRANSPORT PROTEIN-RELATED"/>
    <property type="match status" value="1"/>
</dbReference>
<dbReference type="InterPro" id="IPR003959">
    <property type="entry name" value="ATPase_AAA_core"/>
</dbReference>
<reference evidence="3" key="3">
    <citation type="submission" date="2019-10" db="EMBL/GenBank/DDBJ databases">
        <title>Malate fermentation in French cider.</title>
        <authorList>
            <person name="Cousin F.J."/>
            <person name="Medina Fernandez S."/>
            <person name="Misery B."/>
            <person name="Laplace J.-M."/>
            <person name="Cretenet M."/>
        </authorList>
    </citation>
    <scope>NUCLEOTIDE SEQUENCE</scope>
    <source>
        <strain evidence="3">UCMA15129</strain>
    </source>
</reference>